<evidence type="ECO:0000256" key="2">
    <source>
        <dbReference type="ARBA" id="ARBA00023015"/>
    </source>
</evidence>
<evidence type="ECO:0000313" key="7">
    <source>
        <dbReference type="Proteomes" id="UP000584374"/>
    </source>
</evidence>
<dbReference type="GO" id="GO:0003677">
    <property type="term" value="F:DNA binding"/>
    <property type="evidence" value="ECO:0007669"/>
    <property type="project" value="UniProtKB-KW"/>
</dbReference>
<protein>
    <submittedName>
        <fullName evidence="6">DNA-binding transcriptional LysR family regulator</fullName>
    </submittedName>
</protein>
<dbReference type="Gene3D" id="3.40.190.10">
    <property type="entry name" value="Periplasmic binding protein-like II"/>
    <property type="match status" value="2"/>
</dbReference>
<dbReference type="AlphaFoldDB" id="A0A840Q6W9"/>
<organism evidence="6 7">
    <name type="scientific">Saccharopolyspora phatthalungensis</name>
    <dbReference type="NCBI Taxonomy" id="664693"/>
    <lineage>
        <taxon>Bacteria</taxon>
        <taxon>Bacillati</taxon>
        <taxon>Actinomycetota</taxon>
        <taxon>Actinomycetes</taxon>
        <taxon>Pseudonocardiales</taxon>
        <taxon>Pseudonocardiaceae</taxon>
        <taxon>Saccharopolyspora</taxon>
    </lineage>
</organism>
<dbReference type="InterPro" id="IPR036388">
    <property type="entry name" value="WH-like_DNA-bd_sf"/>
</dbReference>
<dbReference type="GO" id="GO:0003700">
    <property type="term" value="F:DNA-binding transcription factor activity"/>
    <property type="evidence" value="ECO:0007669"/>
    <property type="project" value="InterPro"/>
</dbReference>
<dbReference type="FunFam" id="1.10.10.10:FF:000001">
    <property type="entry name" value="LysR family transcriptional regulator"/>
    <property type="match status" value="1"/>
</dbReference>
<dbReference type="PANTHER" id="PTHR30346">
    <property type="entry name" value="TRANSCRIPTIONAL DUAL REGULATOR HCAR-RELATED"/>
    <property type="match status" value="1"/>
</dbReference>
<dbReference type="RefSeq" id="WP_184727547.1">
    <property type="nucleotide sequence ID" value="NZ_JACHIW010000001.1"/>
</dbReference>
<keyword evidence="3 6" id="KW-0238">DNA-binding</keyword>
<dbReference type="InterPro" id="IPR036390">
    <property type="entry name" value="WH_DNA-bd_sf"/>
</dbReference>
<dbReference type="Gene3D" id="1.10.10.10">
    <property type="entry name" value="Winged helix-like DNA-binding domain superfamily/Winged helix DNA-binding domain"/>
    <property type="match status" value="1"/>
</dbReference>
<keyword evidence="4" id="KW-0804">Transcription</keyword>
<dbReference type="Pfam" id="PF00126">
    <property type="entry name" value="HTH_1"/>
    <property type="match status" value="1"/>
</dbReference>
<dbReference type="SUPFAM" id="SSF46785">
    <property type="entry name" value="Winged helix' DNA-binding domain"/>
    <property type="match status" value="1"/>
</dbReference>
<proteinExistence type="inferred from homology"/>
<evidence type="ECO:0000259" key="5">
    <source>
        <dbReference type="PROSITE" id="PS50931"/>
    </source>
</evidence>
<name>A0A840Q6W9_9PSEU</name>
<dbReference type="InterPro" id="IPR005119">
    <property type="entry name" value="LysR_subst-bd"/>
</dbReference>
<feature type="domain" description="HTH lysR-type" evidence="5">
    <location>
        <begin position="1"/>
        <end position="59"/>
    </location>
</feature>
<sequence length="303" mass="32392">MYTLEQLRGFVAVAEEGNFGRAAHRLRITQPPLSRQVQKLEREVGVDLIRRTPKGAELTPAGRVFLDQARRLLTLAGEAPLIARRAATGTKGTVRMAFTAIAALNVLGRWANLAGRRLPEVDLVLSEMVTGTQVAELLSGGIDIGLLRGRPRAEALLAERVHAETLLVAVPEGHELSRRGASPSVLDIADFDVITYAPGASRYFHELVVSTFQAAGAAPRYVQYASQVTSVVALVDAGVGVALIPESASTLRLPHVEFLPIADIAPDCVEVYCSWHCENDNPAMAALLALARAQGLLPAVGKS</sequence>
<evidence type="ECO:0000256" key="4">
    <source>
        <dbReference type="ARBA" id="ARBA00023163"/>
    </source>
</evidence>
<dbReference type="PRINTS" id="PR00039">
    <property type="entry name" value="HTHLYSR"/>
</dbReference>
<gene>
    <name evidence="6" type="ORF">BJ970_003928</name>
</gene>
<dbReference type="GO" id="GO:0032993">
    <property type="term" value="C:protein-DNA complex"/>
    <property type="evidence" value="ECO:0007669"/>
    <property type="project" value="TreeGrafter"/>
</dbReference>
<dbReference type="PROSITE" id="PS50931">
    <property type="entry name" value="HTH_LYSR"/>
    <property type="match status" value="1"/>
</dbReference>
<keyword evidence="2" id="KW-0805">Transcription regulation</keyword>
<evidence type="ECO:0000256" key="3">
    <source>
        <dbReference type="ARBA" id="ARBA00023125"/>
    </source>
</evidence>
<dbReference type="SUPFAM" id="SSF53850">
    <property type="entry name" value="Periplasmic binding protein-like II"/>
    <property type="match status" value="1"/>
</dbReference>
<comment type="caution">
    <text evidence="6">The sequence shown here is derived from an EMBL/GenBank/DDBJ whole genome shotgun (WGS) entry which is preliminary data.</text>
</comment>
<keyword evidence="7" id="KW-1185">Reference proteome</keyword>
<comment type="similarity">
    <text evidence="1">Belongs to the LysR transcriptional regulatory family.</text>
</comment>
<reference evidence="6 7" key="1">
    <citation type="submission" date="2020-08" db="EMBL/GenBank/DDBJ databases">
        <title>Sequencing the genomes of 1000 actinobacteria strains.</title>
        <authorList>
            <person name="Klenk H.-P."/>
        </authorList>
    </citation>
    <scope>NUCLEOTIDE SEQUENCE [LARGE SCALE GENOMIC DNA]</scope>
    <source>
        <strain evidence="6 7">DSM 45584</strain>
    </source>
</reference>
<dbReference type="Pfam" id="PF03466">
    <property type="entry name" value="LysR_substrate"/>
    <property type="match status" value="1"/>
</dbReference>
<evidence type="ECO:0000313" key="6">
    <source>
        <dbReference type="EMBL" id="MBB5156394.1"/>
    </source>
</evidence>
<dbReference type="InterPro" id="IPR000847">
    <property type="entry name" value="LysR_HTH_N"/>
</dbReference>
<dbReference type="PANTHER" id="PTHR30346:SF0">
    <property type="entry name" value="HCA OPERON TRANSCRIPTIONAL ACTIVATOR HCAR"/>
    <property type="match status" value="1"/>
</dbReference>
<evidence type="ECO:0000256" key="1">
    <source>
        <dbReference type="ARBA" id="ARBA00009437"/>
    </source>
</evidence>
<dbReference type="EMBL" id="JACHIW010000001">
    <property type="protein sequence ID" value="MBB5156394.1"/>
    <property type="molecule type" value="Genomic_DNA"/>
</dbReference>
<accession>A0A840Q6W9</accession>
<dbReference type="Proteomes" id="UP000584374">
    <property type="component" value="Unassembled WGS sequence"/>
</dbReference>